<dbReference type="GO" id="GO:0016705">
    <property type="term" value="F:oxidoreductase activity, acting on paired donors, with incorporation or reduction of molecular oxygen"/>
    <property type="evidence" value="ECO:0007669"/>
    <property type="project" value="UniProtKB-ARBA"/>
</dbReference>
<dbReference type="InterPro" id="IPR036922">
    <property type="entry name" value="Rieske_2Fe-2S_sf"/>
</dbReference>
<evidence type="ECO:0000256" key="4">
    <source>
        <dbReference type="ARBA" id="ARBA00023004"/>
    </source>
</evidence>
<feature type="domain" description="Rieske" evidence="6">
    <location>
        <begin position="33"/>
        <end position="136"/>
    </location>
</feature>
<dbReference type="GO" id="GO:0051537">
    <property type="term" value="F:2 iron, 2 sulfur cluster binding"/>
    <property type="evidence" value="ECO:0007669"/>
    <property type="project" value="UniProtKB-KW"/>
</dbReference>
<dbReference type="PROSITE" id="PS00570">
    <property type="entry name" value="RING_HYDROXYL_ALPHA"/>
    <property type="match status" value="1"/>
</dbReference>
<dbReference type="Pfam" id="PF00355">
    <property type="entry name" value="Rieske"/>
    <property type="match status" value="1"/>
</dbReference>
<keyword evidence="8" id="KW-1185">Reference proteome</keyword>
<evidence type="ECO:0000256" key="3">
    <source>
        <dbReference type="ARBA" id="ARBA00023002"/>
    </source>
</evidence>
<dbReference type="InterPro" id="IPR017941">
    <property type="entry name" value="Rieske_2Fe-2S"/>
</dbReference>
<keyword evidence="3" id="KW-0560">Oxidoreductase</keyword>
<keyword evidence="5" id="KW-0411">Iron-sulfur</keyword>
<dbReference type="RefSeq" id="WP_170321234.1">
    <property type="nucleotide sequence ID" value="NZ_BAAAHM010000001.1"/>
</dbReference>
<keyword evidence="2" id="KW-0479">Metal-binding</keyword>
<proteinExistence type="predicted"/>
<keyword evidence="1" id="KW-0001">2Fe-2S</keyword>
<reference evidence="7 8" key="1">
    <citation type="submission" date="2019-10" db="EMBL/GenBank/DDBJ databases">
        <title>Whole genome shotgun sequence of Acrocarpospora pleiomorpha NBRC 16267.</title>
        <authorList>
            <person name="Ichikawa N."/>
            <person name="Kimura A."/>
            <person name="Kitahashi Y."/>
            <person name="Komaki H."/>
            <person name="Oguchi A."/>
        </authorList>
    </citation>
    <scope>NUCLEOTIDE SEQUENCE [LARGE SCALE GENOMIC DNA]</scope>
    <source>
        <strain evidence="7 8">NBRC 16267</strain>
    </source>
</reference>
<dbReference type="PANTHER" id="PTHR21266:SF59">
    <property type="entry name" value="BLR4922 PROTEIN"/>
    <property type="match status" value="1"/>
</dbReference>
<gene>
    <name evidence="7" type="ORF">Aple_003920</name>
</gene>
<organism evidence="7 8">
    <name type="scientific">Acrocarpospora pleiomorpha</name>
    <dbReference type="NCBI Taxonomy" id="90975"/>
    <lineage>
        <taxon>Bacteria</taxon>
        <taxon>Bacillati</taxon>
        <taxon>Actinomycetota</taxon>
        <taxon>Actinomycetes</taxon>
        <taxon>Streptosporangiales</taxon>
        <taxon>Streptosporangiaceae</taxon>
        <taxon>Acrocarpospora</taxon>
    </lineage>
</organism>
<evidence type="ECO:0000256" key="5">
    <source>
        <dbReference type="ARBA" id="ARBA00023014"/>
    </source>
</evidence>
<accession>A0A5M3X737</accession>
<keyword evidence="4" id="KW-0408">Iron</keyword>
<dbReference type="PROSITE" id="PS51296">
    <property type="entry name" value="RIESKE"/>
    <property type="match status" value="1"/>
</dbReference>
<name>A0A5M3X737_9ACTN</name>
<dbReference type="SUPFAM" id="SSF55961">
    <property type="entry name" value="Bet v1-like"/>
    <property type="match status" value="1"/>
</dbReference>
<dbReference type="EMBL" id="BLAF01000004">
    <property type="protein sequence ID" value="GES17497.1"/>
    <property type="molecule type" value="Genomic_DNA"/>
</dbReference>
<evidence type="ECO:0000313" key="7">
    <source>
        <dbReference type="EMBL" id="GES17497.1"/>
    </source>
</evidence>
<dbReference type="Gene3D" id="2.102.10.10">
    <property type="entry name" value="Rieske [2Fe-2S] iron-sulphur domain"/>
    <property type="match status" value="1"/>
</dbReference>
<dbReference type="InterPro" id="IPR050584">
    <property type="entry name" value="Cholesterol_7-desaturase"/>
</dbReference>
<evidence type="ECO:0000256" key="1">
    <source>
        <dbReference type="ARBA" id="ARBA00022714"/>
    </source>
</evidence>
<dbReference type="PANTHER" id="PTHR21266">
    <property type="entry name" value="IRON-SULFUR DOMAIN CONTAINING PROTEIN"/>
    <property type="match status" value="1"/>
</dbReference>
<dbReference type="SUPFAM" id="SSF50022">
    <property type="entry name" value="ISP domain"/>
    <property type="match status" value="1"/>
</dbReference>
<dbReference type="AlphaFoldDB" id="A0A5M3X737"/>
<dbReference type="InterPro" id="IPR015881">
    <property type="entry name" value="ARHD_Rieske_2Fe_2S"/>
</dbReference>
<sequence>MTITAPPAPANAALSPFETGPGTPAGRYLRSFWQPIRLSTDLPAGTATPIKVMGERFTLYRGTGGKAHVTQPGCPHRRTMLSLGNVEGDSLRCMFHGWRFGEDGRCEEAPGQGPTLLKRQRVRVYPTHETYGVIFAYFGEGEPPRFHDIAGFSKKHGRDMTSALVRDTGTYKRGCNYYINVENALDLAHVAYTHKLSSDPSITEVGFDPGVIRVRDVTVERMDFGIRAVEVEHESDPVISTVMLPNAMHLLVPQRDGWLEQVAWRVPVDDESHYSIQITAMHTDEAGKERFEAYQARKADLIAKYPSTDECATAILRGEKTLFDFADHPDLVNIEDHVAQMGMQWIDEPGKENLAQSDKAVLQLRRMFVSRLGDFVAGTPVGDSDW</sequence>
<evidence type="ECO:0000313" key="8">
    <source>
        <dbReference type="Proteomes" id="UP000377595"/>
    </source>
</evidence>
<dbReference type="Proteomes" id="UP000377595">
    <property type="component" value="Unassembled WGS sequence"/>
</dbReference>
<dbReference type="Gene3D" id="3.90.380.10">
    <property type="entry name" value="Naphthalene 1,2-dioxygenase Alpha Subunit, Chain A, domain 1"/>
    <property type="match status" value="1"/>
</dbReference>
<dbReference type="GO" id="GO:0004497">
    <property type="term" value="F:monooxygenase activity"/>
    <property type="evidence" value="ECO:0007669"/>
    <property type="project" value="UniProtKB-ARBA"/>
</dbReference>
<evidence type="ECO:0000256" key="2">
    <source>
        <dbReference type="ARBA" id="ARBA00022723"/>
    </source>
</evidence>
<comment type="caution">
    <text evidence="7">The sequence shown here is derived from an EMBL/GenBank/DDBJ whole genome shotgun (WGS) entry which is preliminary data.</text>
</comment>
<evidence type="ECO:0000259" key="6">
    <source>
        <dbReference type="PROSITE" id="PS51296"/>
    </source>
</evidence>
<dbReference type="GO" id="GO:0005506">
    <property type="term" value="F:iron ion binding"/>
    <property type="evidence" value="ECO:0007669"/>
    <property type="project" value="InterPro"/>
</dbReference>
<protein>
    <submittedName>
        <fullName evidence="7">Ring-hydroxylating oxygenase subunit alpha</fullName>
    </submittedName>
</protein>